<dbReference type="PROSITE" id="PS00166">
    <property type="entry name" value="ENOYL_COA_HYDRATASE"/>
    <property type="match status" value="1"/>
</dbReference>
<evidence type="ECO:0000313" key="6">
    <source>
        <dbReference type="Proteomes" id="UP000596063"/>
    </source>
</evidence>
<dbReference type="Gene3D" id="3.90.226.10">
    <property type="entry name" value="2-enoyl-CoA Hydratase, Chain A, domain 1"/>
    <property type="match status" value="1"/>
</dbReference>
<dbReference type="PANTHER" id="PTHR11941:SF169">
    <property type="entry name" value="(7AS)-7A-METHYL-1,5-DIOXO-2,3,5,6,7,7A-HEXAHYDRO-1H-INDENE-CARBOXYL-COA HYDROLASE"/>
    <property type="match status" value="1"/>
</dbReference>
<keyword evidence="6" id="KW-1185">Reference proteome</keyword>
<dbReference type="Pfam" id="PF00378">
    <property type="entry name" value="ECH_1"/>
    <property type="match status" value="1"/>
</dbReference>
<accession>A0A7T4QYY8</accession>
<dbReference type="RefSeq" id="WP_198568853.1">
    <property type="nucleotide sequence ID" value="NZ_CP066167.1"/>
</dbReference>
<evidence type="ECO:0000313" key="5">
    <source>
        <dbReference type="EMBL" id="QQD17351.1"/>
    </source>
</evidence>
<name>A0A7T4QYY8_9GAMM</name>
<evidence type="ECO:0000256" key="2">
    <source>
        <dbReference type="ARBA" id="ARBA00023098"/>
    </source>
</evidence>
<evidence type="ECO:0000256" key="3">
    <source>
        <dbReference type="ARBA" id="ARBA00023239"/>
    </source>
</evidence>
<dbReference type="PANTHER" id="PTHR11941">
    <property type="entry name" value="ENOYL-COA HYDRATASE-RELATED"/>
    <property type="match status" value="1"/>
</dbReference>
<comment type="similarity">
    <text evidence="1 4">Belongs to the enoyl-CoA hydratase/isomerase family.</text>
</comment>
<protein>
    <submittedName>
        <fullName evidence="5">Enoyl-CoA hydratase/isomerase family protein</fullName>
    </submittedName>
</protein>
<proteinExistence type="inferred from homology"/>
<dbReference type="CDD" id="cd06558">
    <property type="entry name" value="crotonase-like"/>
    <property type="match status" value="1"/>
</dbReference>
<sequence length="258" mass="27160">MSEAHLLFERLSPHIAKVTLNRPDKHNVISGDIAEGLQNAVHTVENDPQLRVAILCANGKTFCAGADLAEVSAGRGHKLTTKTGGFAGFVHEPRSKAWIAAVDGLAFGGGFELLLACDLAVISRDSQLGLPEPKRGLIAAAGGAFRVGRSLPKAIAIELAVTGRPMTAERALHFGLVNAVAEPGQVISTATALAEEIAANAPLSVDHSLALCKAAAECSEEELWQKTQQAVPTIMGSDDAKEGMRAFMEKRPANWQGK</sequence>
<dbReference type="EMBL" id="CP066167">
    <property type="protein sequence ID" value="QQD17351.1"/>
    <property type="molecule type" value="Genomic_DNA"/>
</dbReference>
<dbReference type="InterPro" id="IPR029045">
    <property type="entry name" value="ClpP/crotonase-like_dom_sf"/>
</dbReference>
<dbReference type="InterPro" id="IPR018376">
    <property type="entry name" value="Enoyl-CoA_hyd/isom_CS"/>
</dbReference>
<dbReference type="GO" id="GO:0006635">
    <property type="term" value="P:fatty acid beta-oxidation"/>
    <property type="evidence" value="ECO:0007669"/>
    <property type="project" value="TreeGrafter"/>
</dbReference>
<keyword evidence="2" id="KW-0443">Lipid metabolism</keyword>
<keyword evidence="5" id="KW-0413">Isomerase</keyword>
<dbReference type="InterPro" id="IPR014748">
    <property type="entry name" value="Enoyl-CoA_hydra_C"/>
</dbReference>
<dbReference type="KEGG" id="snan:I6N98_13385"/>
<dbReference type="InterPro" id="IPR001753">
    <property type="entry name" value="Enoyl-CoA_hydra/iso"/>
</dbReference>
<dbReference type="GO" id="GO:0016853">
    <property type="term" value="F:isomerase activity"/>
    <property type="evidence" value="ECO:0007669"/>
    <property type="project" value="UniProtKB-KW"/>
</dbReference>
<organism evidence="5 6">
    <name type="scientific">Spongiibacter nanhainus</name>
    <dbReference type="NCBI Taxonomy" id="2794344"/>
    <lineage>
        <taxon>Bacteria</taxon>
        <taxon>Pseudomonadati</taxon>
        <taxon>Pseudomonadota</taxon>
        <taxon>Gammaproteobacteria</taxon>
        <taxon>Cellvibrionales</taxon>
        <taxon>Spongiibacteraceae</taxon>
        <taxon>Spongiibacter</taxon>
    </lineage>
</organism>
<dbReference type="Proteomes" id="UP000596063">
    <property type="component" value="Chromosome"/>
</dbReference>
<dbReference type="SUPFAM" id="SSF52096">
    <property type="entry name" value="ClpP/crotonase"/>
    <property type="match status" value="1"/>
</dbReference>
<evidence type="ECO:0000256" key="1">
    <source>
        <dbReference type="ARBA" id="ARBA00005254"/>
    </source>
</evidence>
<dbReference type="GO" id="GO:0016829">
    <property type="term" value="F:lyase activity"/>
    <property type="evidence" value="ECO:0007669"/>
    <property type="project" value="UniProtKB-KW"/>
</dbReference>
<keyword evidence="3" id="KW-0456">Lyase</keyword>
<evidence type="ECO:0000256" key="4">
    <source>
        <dbReference type="RuleBase" id="RU003707"/>
    </source>
</evidence>
<dbReference type="AlphaFoldDB" id="A0A7T4QYY8"/>
<dbReference type="Gene3D" id="1.10.12.10">
    <property type="entry name" value="Lyase 2-enoyl-coa Hydratase, Chain A, domain 2"/>
    <property type="match status" value="1"/>
</dbReference>
<reference evidence="5 6" key="1">
    <citation type="submission" date="2020-12" db="EMBL/GenBank/DDBJ databases">
        <authorList>
            <person name="Shan Y."/>
        </authorList>
    </citation>
    <scope>NUCLEOTIDE SEQUENCE [LARGE SCALE GENOMIC DNA]</scope>
    <source>
        <strain evidence="6">csc3.9</strain>
    </source>
</reference>
<gene>
    <name evidence="5" type="ORF">I6N98_13385</name>
</gene>